<dbReference type="Pfam" id="PF00665">
    <property type="entry name" value="rve"/>
    <property type="match status" value="1"/>
</dbReference>
<dbReference type="InterPro" id="IPR036397">
    <property type="entry name" value="RNaseH_sf"/>
</dbReference>
<protein>
    <recommendedName>
        <fullName evidence="1">Integrase catalytic domain-containing protein</fullName>
    </recommendedName>
</protein>
<sequence>MVARWISLLDTYDFEIKHRRGAAHGNADALSRQIHVTRHCKRPDCPQCIPNTEVTVGAITQKNVTSDINNELNNELLGPSESNWLEQWTPPVLQKLQMEDETISTVISYLEQNNTKPCIRSQNQDLVTLLRQWDQLSIENGLLYRRYKRIDDEVFLQLVAPKAIRLQIMQQLHNNRTAGHLGREKTLGKLRSRFYWPGMTNDVIRWCQTCGPCARSKPGPGIGKSPMQHCTVYGPLECIAIDIMGPLPETDSGNNYIMVIGDYFSRWKEAFALPNHTALTVADKLTTEFICRFGTPTRIHTDQGREFESVLFAEICKLLGVEKSRTTPYHPQSDGMVERYNQTAQIMLAMYVDENRSNWDDHLPYVIMAYRAAIHESIKCTPNELMLGREISLPIDVIAGAPPNSTETECPVQYVEWVKDALQRAYEFAHENMQSSFQTKKRYYDVKLNTQTFEINQLVWCWYPPQANIKLGLGWTGPYNVTRRLSDITYQITSCATGKSKIVHVNHLKPVVGDGYINQLTTVDITGQDYTETESGDVTVHFDNEVETFLNKTETTESIEATSVVSPKPQYTTRGRLIKPRIPYTP</sequence>
<dbReference type="InterPro" id="IPR001584">
    <property type="entry name" value="Integrase_cat-core"/>
</dbReference>
<evidence type="ECO:0000259" key="1">
    <source>
        <dbReference type="PROSITE" id="PS50994"/>
    </source>
</evidence>
<feature type="domain" description="Integrase catalytic" evidence="1">
    <location>
        <begin position="231"/>
        <end position="390"/>
    </location>
</feature>
<dbReference type="GO" id="GO:0015074">
    <property type="term" value="P:DNA integration"/>
    <property type="evidence" value="ECO:0007669"/>
    <property type="project" value="InterPro"/>
</dbReference>
<dbReference type="Pfam" id="PF17921">
    <property type="entry name" value="Integrase_H2C2"/>
    <property type="match status" value="1"/>
</dbReference>
<gene>
    <name evidence="2" type="ORF">MGAL_10B093823</name>
</gene>
<evidence type="ECO:0000313" key="2">
    <source>
        <dbReference type="EMBL" id="VDI75259.1"/>
    </source>
</evidence>
<dbReference type="PANTHER" id="PTHR37984">
    <property type="entry name" value="PROTEIN CBG26694"/>
    <property type="match status" value="1"/>
</dbReference>
<accession>A0A8B6H6M3</accession>
<dbReference type="Proteomes" id="UP000596742">
    <property type="component" value="Unassembled WGS sequence"/>
</dbReference>
<dbReference type="PANTHER" id="PTHR37984:SF15">
    <property type="entry name" value="INTEGRASE CATALYTIC DOMAIN-CONTAINING PROTEIN"/>
    <property type="match status" value="1"/>
</dbReference>
<dbReference type="EMBL" id="UYJE01009652">
    <property type="protein sequence ID" value="VDI75259.1"/>
    <property type="molecule type" value="Genomic_DNA"/>
</dbReference>
<dbReference type="Pfam" id="PF22938">
    <property type="entry name" value="Integrase_p58_C"/>
    <property type="match status" value="1"/>
</dbReference>
<dbReference type="OrthoDB" id="6139222at2759"/>
<dbReference type="InterPro" id="IPR050951">
    <property type="entry name" value="Retrovirus_Pol_polyprotein"/>
</dbReference>
<dbReference type="PROSITE" id="PS50994">
    <property type="entry name" value="INTEGRASE"/>
    <property type="match status" value="1"/>
</dbReference>
<comment type="caution">
    <text evidence="2">The sequence shown here is derived from an EMBL/GenBank/DDBJ whole genome shotgun (WGS) entry which is preliminary data.</text>
</comment>
<proteinExistence type="predicted"/>
<dbReference type="AlphaFoldDB" id="A0A8B6H6M3"/>
<dbReference type="FunFam" id="3.30.420.10:FF:000032">
    <property type="entry name" value="Retrovirus-related Pol polyprotein from transposon 297-like Protein"/>
    <property type="match status" value="1"/>
</dbReference>
<keyword evidence="3" id="KW-1185">Reference proteome</keyword>
<dbReference type="InterPro" id="IPR054465">
    <property type="entry name" value="Integrase_p58-like_C"/>
</dbReference>
<dbReference type="FunFam" id="1.10.340.70:FF:000001">
    <property type="entry name" value="Retrovirus-related Pol polyprotein from transposon gypsy-like Protein"/>
    <property type="match status" value="1"/>
</dbReference>
<dbReference type="InterPro" id="IPR012337">
    <property type="entry name" value="RNaseH-like_sf"/>
</dbReference>
<dbReference type="Gene3D" id="3.30.420.10">
    <property type="entry name" value="Ribonuclease H-like superfamily/Ribonuclease H"/>
    <property type="match status" value="1"/>
</dbReference>
<name>A0A8B6H6M3_MYTGA</name>
<organism evidence="2 3">
    <name type="scientific">Mytilus galloprovincialis</name>
    <name type="common">Mediterranean mussel</name>
    <dbReference type="NCBI Taxonomy" id="29158"/>
    <lineage>
        <taxon>Eukaryota</taxon>
        <taxon>Metazoa</taxon>
        <taxon>Spiralia</taxon>
        <taxon>Lophotrochozoa</taxon>
        <taxon>Mollusca</taxon>
        <taxon>Bivalvia</taxon>
        <taxon>Autobranchia</taxon>
        <taxon>Pteriomorphia</taxon>
        <taxon>Mytilida</taxon>
        <taxon>Mytiloidea</taxon>
        <taxon>Mytilidae</taxon>
        <taxon>Mytilinae</taxon>
        <taxon>Mytilus</taxon>
    </lineage>
</organism>
<dbReference type="SUPFAM" id="SSF53098">
    <property type="entry name" value="Ribonuclease H-like"/>
    <property type="match status" value="1"/>
</dbReference>
<dbReference type="GO" id="GO:0003676">
    <property type="term" value="F:nucleic acid binding"/>
    <property type="evidence" value="ECO:0007669"/>
    <property type="project" value="InterPro"/>
</dbReference>
<reference evidence="2" key="1">
    <citation type="submission" date="2018-11" db="EMBL/GenBank/DDBJ databases">
        <authorList>
            <person name="Alioto T."/>
            <person name="Alioto T."/>
        </authorList>
    </citation>
    <scope>NUCLEOTIDE SEQUENCE</scope>
</reference>
<dbReference type="InterPro" id="IPR041588">
    <property type="entry name" value="Integrase_H2C2"/>
</dbReference>
<dbReference type="Gene3D" id="1.10.340.70">
    <property type="match status" value="1"/>
</dbReference>
<evidence type="ECO:0000313" key="3">
    <source>
        <dbReference type="Proteomes" id="UP000596742"/>
    </source>
</evidence>